<proteinExistence type="predicted"/>
<dbReference type="AlphaFoldDB" id="A9MK76"/>
<evidence type="ECO:0000313" key="1">
    <source>
        <dbReference type="EMBL" id="ABX20635.1"/>
    </source>
</evidence>
<dbReference type="HOGENOM" id="CLU_3029759_0_0_6"/>
<sequence length="55" mass="5797">MQIYQPGSKTRGKGGCTVLEPVVVTTINLGFYAGTAEISDNHSQSGITEQSAPTR</sequence>
<organism evidence="1 2">
    <name type="scientific">Salmonella arizonae (strain ATCC BAA-731 / CDC346-86 / RSK2980)</name>
    <dbReference type="NCBI Taxonomy" id="41514"/>
    <lineage>
        <taxon>Bacteria</taxon>
        <taxon>Pseudomonadati</taxon>
        <taxon>Pseudomonadota</taxon>
        <taxon>Gammaproteobacteria</taxon>
        <taxon>Enterobacterales</taxon>
        <taxon>Enterobacteriaceae</taxon>
        <taxon>Salmonella</taxon>
    </lineage>
</organism>
<accession>A9MK76</accession>
<reference evidence="1 2" key="1">
    <citation type="submission" date="2007-11" db="EMBL/GenBank/DDBJ databases">
        <authorList>
            <consortium name="The Salmonella enterica serovar Arizonae Genome Sequencing Project"/>
            <person name="McClelland M."/>
            <person name="Sanderson E.K."/>
            <person name="Porwollik S."/>
            <person name="Spieth J."/>
            <person name="Clifton W.S."/>
            <person name="Fulton R."/>
            <person name="Chunyan W."/>
            <person name="Wollam A."/>
            <person name="Shah N."/>
            <person name="Pepin K."/>
            <person name="Bhonagiri V."/>
            <person name="Nash W."/>
            <person name="Johnson M."/>
            <person name="Thiruvilangam P."/>
            <person name="Wilson R."/>
        </authorList>
    </citation>
    <scope>NUCLEOTIDE SEQUENCE [LARGE SCALE GENOMIC DNA]</scope>
    <source>
        <strain evidence="2">ATCC BAA-731 / CDC346-86 / RSK2980</strain>
    </source>
</reference>
<name>A9MK76_SALAR</name>
<keyword evidence="2" id="KW-1185">Reference proteome</keyword>
<dbReference type="Proteomes" id="UP000002084">
    <property type="component" value="Chromosome"/>
</dbReference>
<dbReference type="KEGG" id="ses:SARI_00712"/>
<protein>
    <submittedName>
        <fullName evidence="1">Uncharacterized protein</fullName>
    </submittedName>
</protein>
<gene>
    <name evidence="1" type="ordered locus">SARI_00712</name>
</gene>
<dbReference type="EMBL" id="CP000880">
    <property type="protein sequence ID" value="ABX20635.1"/>
    <property type="molecule type" value="Genomic_DNA"/>
</dbReference>
<evidence type="ECO:0000313" key="2">
    <source>
        <dbReference type="Proteomes" id="UP000002084"/>
    </source>
</evidence>